<comment type="caution">
    <text evidence="3">The sequence shown here is derived from an EMBL/GenBank/DDBJ whole genome shotgun (WGS) entry which is preliminary data.</text>
</comment>
<dbReference type="GO" id="GO:0016491">
    <property type="term" value="F:oxidoreductase activity"/>
    <property type="evidence" value="ECO:0007669"/>
    <property type="project" value="UniProtKB-KW"/>
</dbReference>
<dbReference type="InterPro" id="IPR002347">
    <property type="entry name" value="SDR_fam"/>
</dbReference>
<gene>
    <name evidence="3" type="ORF">QJS04_geneDACA008558</name>
</gene>
<keyword evidence="4" id="KW-1185">Reference proteome</keyword>
<organism evidence="3 4">
    <name type="scientific">Acorus gramineus</name>
    <name type="common">Dwarf sweet flag</name>
    <dbReference type="NCBI Taxonomy" id="55184"/>
    <lineage>
        <taxon>Eukaryota</taxon>
        <taxon>Viridiplantae</taxon>
        <taxon>Streptophyta</taxon>
        <taxon>Embryophyta</taxon>
        <taxon>Tracheophyta</taxon>
        <taxon>Spermatophyta</taxon>
        <taxon>Magnoliopsida</taxon>
        <taxon>Liliopsida</taxon>
        <taxon>Acoraceae</taxon>
        <taxon>Acorus</taxon>
    </lineage>
</organism>
<dbReference type="PANTHER" id="PTHR43180:SF30">
    <property type="entry name" value="MOMILACTONE A SYNTHASE"/>
    <property type="match status" value="1"/>
</dbReference>
<dbReference type="Gene3D" id="3.40.50.720">
    <property type="entry name" value="NAD(P)-binding Rossmann-like Domain"/>
    <property type="match status" value="1"/>
</dbReference>
<dbReference type="PANTHER" id="PTHR43180">
    <property type="entry name" value="3-OXOACYL-(ACYL-CARRIER-PROTEIN) REDUCTASE (AFU_ORTHOLOGUE AFUA_6G11210)"/>
    <property type="match status" value="1"/>
</dbReference>
<dbReference type="Proteomes" id="UP001179952">
    <property type="component" value="Unassembled WGS sequence"/>
</dbReference>
<dbReference type="InterPro" id="IPR036291">
    <property type="entry name" value="NAD(P)-bd_dom_sf"/>
</dbReference>
<sequence>MGSTSALSAVAKRLQGKVALITGGASGIGEATARLFRSHGAKVVIADIQDGLGRSVSADLGGPSDCLYVRCDVTKESDVRDAVDAAVSTFGGLDVMHNNAGTIDPYSPLAETDKSRFERVLAVNLMGSFLGTKHAARVMVPRKRGCIVMTASTSAIMGAATPASTHAYVTSKHGMLGLMKNAAAELGRFGVRVNCVSPYGMATPLSEGVLGGAGGSARVEELFEAYSALKGARLTVEDVAQAVLYLASEEAKYVSGHNLVVDGGFTTTVCSPAQIDNPFVGESMN</sequence>
<dbReference type="EMBL" id="JAUJYN010000009">
    <property type="protein sequence ID" value="KAK1263425.1"/>
    <property type="molecule type" value="Genomic_DNA"/>
</dbReference>
<reference evidence="3" key="1">
    <citation type="journal article" date="2023" name="Nat. Commun.">
        <title>Diploid and tetraploid genomes of Acorus and the evolution of monocots.</title>
        <authorList>
            <person name="Ma L."/>
            <person name="Liu K.W."/>
            <person name="Li Z."/>
            <person name="Hsiao Y.Y."/>
            <person name="Qi Y."/>
            <person name="Fu T."/>
            <person name="Tang G.D."/>
            <person name="Zhang D."/>
            <person name="Sun W.H."/>
            <person name="Liu D.K."/>
            <person name="Li Y."/>
            <person name="Chen G.Z."/>
            <person name="Liu X.D."/>
            <person name="Liao X.Y."/>
            <person name="Jiang Y.T."/>
            <person name="Yu X."/>
            <person name="Hao Y."/>
            <person name="Huang J."/>
            <person name="Zhao X.W."/>
            <person name="Ke S."/>
            <person name="Chen Y.Y."/>
            <person name="Wu W.L."/>
            <person name="Hsu J.L."/>
            <person name="Lin Y.F."/>
            <person name="Huang M.D."/>
            <person name="Li C.Y."/>
            <person name="Huang L."/>
            <person name="Wang Z.W."/>
            <person name="Zhao X."/>
            <person name="Zhong W.Y."/>
            <person name="Peng D.H."/>
            <person name="Ahmad S."/>
            <person name="Lan S."/>
            <person name="Zhang J.S."/>
            <person name="Tsai W.C."/>
            <person name="Van de Peer Y."/>
            <person name="Liu Z.J."/>
        </authorList>
    </citation>
    <scope>NUCLEOTIDE SEQUENCE</scope>
    <source>
        <strain evidence="3">SCP</strain>
    </source>
</reference>
<accession>A0AAV9AHK2</accession>
<name>A0AAV9AHK2_ACOGR</name>
<dbReference type="NCBIfam" id="NF005559">
    <property type="entry name" value="PRK07231.1"/>
    <property type="match status" value="1"/>
</dbReference>
<dbReference type="InterPro" id="IPR020904">
    <property type="entry name" value="Sc_DH/Rdtase_CS"/>
</dbReference>
<evidence type="ECO:0000313" key="4">
    <source>
        <dbReference type="Proteomes" id="UP001179952"/>
    </source>
</evidence>
<dbReference type="PRINTS" id="PR00080">
    <property type="entry name" value="SDRFAMILY"/>
</dbReference>
<dbReference type="Pfam" id="PF13561">
    <property type="entry name" value="adh_short_C2"/>
    <property type="match status" value="1"/>
</dbReference>
<evidence type="ECO:0000256" key="1">
    <source>
        <dbReference type="ARBA" id="ARBA00006484"/>
    </source>
</evidence>
<evidence type="ECO:0000313" key="3">
    <source>
        <dbReference type="EMBL" id="KAK1263425.1"/>
    </source>
</evidence>
<dbReference type="SUPFAM" id="SSF51735">
    <property type="entry name" value="NAD(P)-binding Rossmann-fold domains"/>
    <property type="match status" value="1"/>
</dbReference>
<dbReference type="FunFam" id="3.40.50.720:FF:000084">
    <property type="entry name" value="Short-chain dehydrogenase reductase"/>
    <property type="match status" value="1"/>
</dbReference>
<proteinExistence type="inferred from homology"/>
<evidence type="ECO:0000256" key="2">
    <source>
        <dbReference type="ARBA" id="ARBA00023002"/>
    </source>
</evidence>
<protein>
    <submittedName>
        <fullName evidence="3">Momilactone A synthase</fullName>
    </submittedName>
</protein>
<reference evidence="3" key="2">
    <citation type="submission" date="2023-06" db="EMBL/GenBank/DDBJ databases">
        <authorList>
            <person name="Ma L."/>
            <person name="Liu K.-W."/>
            <person name="Li Z."/>
            <person name="Hsiao Y.-Y."/>
            <person name="Qi Y."/>
            <person name="Fu T."/>
            <person name="Tang G."/>
            <person name="Zhang D."/>
            <person name="Sun W.-H."/>
            <person name="Liu D.-K."/>
            <person name="Li Y."/>
            <person name="Chen G.-Z."/>
            <person name="Liu X.-D."/>
            <person name="Liao X.-Y."/>
            <person name="Jiang Y.-T."/>
            <person name="Yu X."/>
            <person name="Hao Y."/>
            <person name="Huang J."/>
            <person name="Zhao X.-W."/>
            <person name="Ke S."/>
            <person name="Chen Y.-Y."/>
            <person name="Wu W.-L."/>
            <person name="Hsu J.-L."/>
            <person name="Lin Y.-F."/>
            <person name="Huang M.-D."/>
            <person name="Li C.-Y."/>
            <person name="Huang L."/>
            <person name="Wang Z.-W."/>
            <person name="Zhao X."/>
            <person name="Zhong W.-Y."/>
            <person name="Peng D.-H."/>
            <person name="Ahmad S."/>
            <person name="Lan S."/>
            <person name="Zhang J.-S."/>
            <person name="Tsai W.-C."/>
            <person name="Van De Peer Y."/>
            <person name="Liu Z.-J."/>
        </authorList>
    </citation>
    <scope>NUCLEOTIDE SEQUENCE</scope>
    <source>
        <strain evidence="3">SCP</strain>
        <tissue evidence="3">Leaves</tissue>
    </source>
</reference>
<dbReference type="PRINTS" id="PR00081">
    <property type="entry name" value="GDHRDH"/>
</dbReference>
<dbReference type="AlphaFoldDB" id="A0AAV9AHK2"/>
<comment type="similarity">
    <text evidence="1">Belongs to the short-chain dehydrogenases/reductases (SDR) family.</text>
</comment>
<keyword evidence="2" id="KW-0560">Oxidoreductase</keyword>
<dbReference type="PROSITE" id="PS00061">
    <property type="entry name" value="ADH_SHORT"/>
    <property type="match status" value="1"/>
</dbReference>